<reference evidence="2 3" key="1">
    <citation type="submission" date="2023-07" db="EMBL/GenBank/DDBJ databases">
        <title>Sorghum-associated microbial communities from plants grown in Nebraska, USA.</title>
        <authorList>
            <person name="Schachtman D."/>
        </authorList>
    </citation>
    <scope>NUCLEOTIDE SEQUENCE [LARGE SCALE GENOMIC DNA]</scope>
    <source>
        <strain evidence="2 3">DS994</strain>
    </source>
</reference>
<evidence type="ECO:0000313" key="3">
    <source>
        <dbReference type="Proteomes" id="UP001226389"/>
    </source>
</evidence>
<evidence type="ECO:0000256" key="1">
    <source>
        <dbReference type="ARBA" id="ARBA00006479"/>
    </source>
</evidence>
<protein>
    <submittedName>
        <fullName evidence="2">NBD/HSP70 family sugar kinase</fullName>
    </submittedName>
</protein>
<dbReference type="InterPro" id="IPR000600">
    <property type="entry name" value="ROK"/>
</dbReference>
<dbReference type="Pfam" id="PF00480">
    <property type="entry name" value="ROK"/>
    <property type="match status" value="1"/>
</dbReference>
<evidence type="ECO:0000313" key="2">
    <source>
        <dbReference type="EMBL" id="MDQ0118366.1"/>
    </source>
</evidence>
<dbReference type="InterPro" id="IPR036388">
    <property type="entry name" value="WH-like_DNA-bd_sf"/>
</dbReference>
<keyword evidence="3" id="KW-1185">Reference proteome</keyword>
<comment type="similarity">
    <text evidence="1">Belongs to the ROK (NagC/XylR) family.</text>
</comment>
<gene>
    <name evidence="2" type="ORF">J2T22_001544</name>
</gene>
<dbReference type="PANTHER" id="PTHR18964">
    <property type="entry name" value="ROK (REPRESSOR, ORF, KINASE) FAMILY"/>
    <property type="match status" value="1"/>
</dbReference>
<name>A0ABT9UFF7_9MICC</name>
<keyword evidence="2" id="KW-0808">Transferase</keyword>
<accession>A0ABT9UFF7</accession>
<dbReference type="SUPFAM" id="SSF46785">
    <property type="entry name" value="Winged helix' DNA-binding domain"/>
    <property type="match status" value="1"/>
</dbReference>
<dbReference type="GO" id="GO:0016301">
    <property type="term" value="F:kinase activity"/>
    <property type="evidence" value="ECO:0007669"/>
    <property type="project" value="UniProtKB-KW"/>
</dbReference>
<sequence length="382" mass="38916">MALVLGRIAETSPAGRRSRAQISALTGLTKASVSSLVLELISSGLVTEVGLNQQSRGRPGVELELNPNKAVLGAEINVDYLAVGVVSLAGTLLMHEVRERDNRSDGVERVIAALSQQCAVTAVAAEKEGIDVLGGGLAVPGLIDAAGQVVVSAPNLGWKNARPDLRVLLPGSPLGVVLCNEANAAALAEMDHQSDTDFMFVSGEVGVGGGLVVGRELFTGADGHAGEVGHVVVDPYGSDCLCGGRGCLETVAGQDAIADAAGLAGHPARSSRSLTLSVLLGLLKEGDARALSAVERAGFCLGLALASSARIVPFTLVVLGGHLAVLDPWLRISLMDSLQRYSAGKFPSGNVLVSALGSTGALLGAAGLALRSVLEAPHTLRR</sequence>
<dbReference type="Gene3D" id="1.10.10.10">
    <property type="entry name" value="Winged helix-like DNA-binding domain superfamily/Winged helix DNA-binding domain"/>
    <property type="match status" value="1"/>
</dbReference>
<dbReference type="InterPro" id="IPR036390">
    <property type="entry name" value="WH_DNA-bd_sf"/>
</dbReference>
<dbReference type="Gene3D" id="3.30.420.40">
    <property type="match status" value="2"/>
</dbReference>
<keyword evidence="2" id="KW-0418">Kinase</keyword>
<comment type="caution">
    <text evidence="2">The sequence shown here is derived from an EMBL/GenBank/DDBJ whole genome shotgun (WGS) entry which is preliminary data.</text>
</comment>
<organism evidence="2 3">
    <name type="scientific">Pseudarthrobacter defluvii</name>
    <dbReference type="NCBI Taxonomy" id="410837"/>
    <lineage>
        <taxon>Bacteria</taxon>
        <taxon>Bacillati</taxon>
        <taxon>Actinomycetota</taxon>
        <taxon>Actinomycetes</taxon>
        <taxon>Micrococcales</taxon>
        <taxon>Micrococcaceae</taxon>
        <taxon>Pseudarthrobacter</taxon>
    </lineage>
</organism>
<proteinExistence type="inferred from homology"/>
<dbReference type="PANTHER" id="PTHR18964:SF149">
    <property type="entry name" value="BIFUNCTIONAL UDP-N-ACETYLGLUCOSAMINE 2-EPIMERASE_N-ACETYLMANNOSAMINE KINASE"/>
    <property type="match status" value="1"/>
</dbReference>
<dbReference type="Proteomes" id="UP001226389">
    <property type="component" value="Unassembled WGS sequence"/>
</dbReference>
<dbReference type="EMBL" id="JAUSSY010000005">
    <property type="protein sequence ID" value="MDQ0118366.1"/>
    <property type="molecule type" value="Genomic_DNA"/>
</dbReference>
<dbReference type="InterPro" id="IPR043129">
    <property type="entry name" value="ATPase_NBD"/>
</dbReference>
<dbReference type="SUPFAM" id="SSF53067">
    <property type="entry name" value="Actin-like ATPase domain"/>
    <property type="match status" value="1"/>
</dbReference>